<protein>
    <submittedName>
        <fullName evidence="3">Uncharacterized protein LOC115626702 isoform X1</fullName>
    </submittedName>
</protein>
<dbReference type="GO" id="GO:0006508">
    <property type="term" value="P:proteolysis"/>
    <property type="evidence" value="ECO:0007669"/>
    <property type="project" value="InterPro"/>
</dbReference>
<dbReference type="SUPFAM" id="SSF53187">
    <property type="entry name" value="Zn-dependent exopeptidases"/>
    <property type="match status" value="1"/>
</dbReference>
<proteinExistence type="predicted"/>
<evidence type="ECO:0000313" key="3">
    <source>
        <dbReference type="RefSeq" id="XP_030377994.1"/>
    </source>
</evidence>
<sequence>MVKREMCSLKITVDQYLENATNGFAAHWTALRRFLDDPTVSTLSSLFKRGVPEDALQGDINFSLGERNVSRGCDWMSRLVRASFPRLSNGDADTATAMSQMMAQLRFDADIGRNIYRLQRRAKGVANKSWQHYEQLVGNVFSVEHSIRDHDIGPLATLIFQKLKVHNTDAFLAAPELDEREVDDGSGGALASSDALLKWIEQQRHAMLQMVQDGLLHSPVFLDLTYRGRGAGNDQPVMLLDKCIDVNREGIFLRAQDNDEERHASANIMVRAVRTAASLELPINMSAVMPLTDPSASGDSSVLISLNIQYEPHSLCDIELFGTRPTMNLMFNVHFPIWRHFNLERDAQSGLLEPMYVIMPNCDQISKEDQQQEQTQSIGIGSNLALSDCSSSEFCDLVHLSDYKIVPHVLWRDRNRYPFCTTVRFFQDMEPIGAHIQ</sequence>
<dbReference type="RefSeq" id="XP_030377994.1">
    <property type="nucleotide sequence ID" value="XM_030522134.1"/>
</dbReference>
<dbReference type="AlphaFoldDB" id="A0A6J2TPM1"/>
<dbReference type="Pfam" id="PF00883">
    <property type="entry name" value="Peptidase_M17"/>
    <property type="match status" value="1"/>
</dbReference>
<feature type="domain" description="Cytosol aminopeptidase" evidence="1">
    <location>
        <begin position="198"/>
        <end position="300"/>
    </location>
</feature>
<reference evidence="3" key="1">
    <citation type="submission" date="2025-08" db="UniProtKB">
        <authorList>
            <consortium name="RefSeq"/>
        </authorList>
    </citation>
    <scope>IDENTIFICATION</scope>
    <source>
        <strain evidence="3">11010-0011.00</strain>
        <tissue evidence="3">Whole body</tissue>
    </source>
</reference>
<keyword evidence="2" id="KW-1185">Reference proteome</keyword>
<organism evidence="2 3">
    <name type="scientific">Drosophila lebanonensis</name>
    <name type="common">Fruit fly</name>
    <name type="synonym">Scaptodrosophila lebanonensis</name>
    <dbReference type="NCBI Taxonomy" id="7225"/>
    <lineage>
        <taxon>Eukaryota</taxon>
        <taxon>Metazoa</taxon>
        <taxon>Ecdysozoa</taxon>
        <taxon>Arthropoda</taxon>
        <taxon>Hexapoda</taxon>
        <taxon>Insecta</taxon>
        <taxon>Pterygota</taxon>
        <taxon>Neoptera</taxon>
        <taxon>Endopterygota</taxon>
        <taxon>Diptera</taxon>
        <taxon>Brachycera</taxon>
        <taxon>Muscomorpha</taxon>
        <taxon>Ephydroidea</taxon>
        <taxon>Drosophilidae</taxon>
        <taxon>Scaptodrosophila</taxon>
    </lineage>
</organism>
<dbReference type="GO" id="GO:0046872">
    <property type="term" value="F:metal ion binding"/>
    <property type="evidence" value="ECO:0007669"/>
    <property type="project" value="InterPro"/>
</dbReference>
<dbReference type="GO" id="GO:0070006">
    <property type="term" value="F:metalloaminopeptidase activity"/>
    <property type="evidence" value="ECO:0007669"/>
    <property type="project" value="InterPro"/>
</dbReference>
<dbReference type="GeneID" id="115626702"/>
<dbReference type="InterPro" id="IPR000819">
    <property type="entry name" value="Peptidase_M17_C"/>
</dbReference>
<accession>A0A6J2TPM1</accession>
<name>A0A6J2TPM1_DROLE</name>
<evidence type="ECO:0000313" key="2">
    <source>
        <dbReference type="Proteomes" id="UP000504634"/>
    </source>
</evidence>
<evidence type="ECO:0000259" key="1">
    <source>
        <dbReference type="Pfam" id="PF00883"/>
    </source>
</evidence>
<dbReference type="Gene3D" id="3.40.630.10">
    <property type="entry name" value="Zn peptidases"/>
    <property type="match status" value="1"/>
</dbReference>
<gene>
    <name evidence="3" type="primary">LOC115626702</name>
</gene>
<dbReference type="Proteomes" id="UP000504634">
    <property type="component" value="Unplaced"/>
</dbReference>